<proteinExistence type="predicted"/>
<protein>
    <submittedName>
        <fullName evidence="2">J domain-containing protein</fullName>
    </submittedName>
</protein>
<dbReference type="WBParaSite" id="ES5_v2.g15065.t1">
    <property type="protein sequence ID" value="ES5_v2.g15065.t1"/>
    <property type="gene ID" value="ES5_v2.g15065"/>
</dbReference>
<accession>A0AC34FCZ7</accession>
<evidence type="ECO:0000313" key="1">
    <source>
        <dbReference type="Proteomes" id="UP000887579"/>
    </source>
</evidence>
<reference evidence="2" key="1">
    <citation type="submission" date="2022-11" db="UniProtKB">
        <authorList>
            <consortium name="WormBaseParasite"/>
        </authorList>
    </citation>
    <scope>IDENTIFICATION</scope>
</reference>
<organism evidence="1 2">
    <name type="scientific">Panagrolaimus sp. ES5</name>
    <dbReference type="NCBI Taxonomy" id="591445"/>
    <lineage>
        <taxon>Eukaryota</taxon>
        <taxon>Metazoa</taxon>
        <taxon>Ecdysozoa</taxon>
        <taxon>Nematoda</taxon>
        <taxon>Chromadorea</taxon>
        <taxon>Rhabditida</taxon>
        <taxon>Tylenchina</taxon>
        <taxon>Panagrolaimomorpha</taxon>
        <taxon>Panagrolaimoidea</taxon>
        <taxon>Panagrolaimidae</taxon>
        <taxon>Panagrolaimus</taxon>
    </lineage>
</organism>
<dbReference type="Proteomes" id="UP000887579">
    <property type="component" value="Unplaced"/>
</dbReference>
<name>A0AC34FCZ7_9BILA</name>
<evidence type="ECO:0000313" key="2">
    <source>
        <dbReference type="WBParaSite" id="ES5_v2.g15065.t1"/>
    </source>
</evidence>
<sequence length="541" mass="63219">MKLLSVNLDTKSLDNIVQTKELIDKFNSGQNDNDENLDDDEQYAHNEKLKAIKCYEVFCLRPGSSKREVKKRYNQLLLLFHPDKNKEAVRYIQTIIYCNNRLSECAPEVNDFESWNEDEEEATNETEEEGNSESEYEEISEAQIIQQQNGKIVMLENCNDKLRKKVKKLEDEKEEVRNSLEQFEERDEEWCKRDDEWRDAVEERDDKIQRLEDENQRLSNRIAELEPYEGSDNSEVSDSDGRDTKSHQEESGRKIVKENHERVADDDAMDYESDNSSSENNSSNAMEPNDIVLQTSHLSITPENSDRNVSSKNDLHNAYNEEMEIELDNTSDSDELIEEDNELAITTGFIAVSCSRLKYEIHKNGDTGQEQIVLFDLYDETNCCRYRWNSHFKRYCVRNCKGHSYIIISENGDLVFQEAKPNHTCRPSKYNASIRKPYFKVEKTGRKMECKKYGKKYSIKIIRQNNLKVFTYAKSGDGFVKYGYVQSNPNIYQCQRCKILKEESNNVYASVWKDENGEEYVQLTGTHKCKPIEYLTTLPSN</sequence>